<proteinExistence type="predicted"/>
<evidence type="ECO:0000256" key="1">
    <source>
        <dbReference type="SAM" id="Phobius"/>
    </source>
</evidence>
<dbReference type="EMBL" id="SJPZ01000002">
    <property type="protein sequence ID" value="TWU63127.1"/>
    <property type="molecule type" value="Genomic_DNA"/>
</dbReference>
<comment type="caution">
    <text evidence="2">The sequence shown here is derived from an EMBL/GenBank/DDBJ whole genome shotgun (WGS) entry which is preliminary data.</text>
</comment>
<evidence type="ECO:0000313" key="3">
    <source>
        <dbReference type="Proteomes" id="UP000316476"/>
    </source>
</evidence>
<keyword evidence="1" id="KW-0472">Membrane</keyword>
<dbReference type="Proteomes" id="UP000316476">
    <property type="component" value="Unassembled WGS sequence"/>
</dbReference>
<name>A0A5C6FM65_9PLAN</name>
<sequence>MQRLNTRIVGLIVATASLGAIIGIGLPWVDEYFELRRDMAEFDKMEVELTAIRQRGLRLAKMERELNEQLRSLNDRSVIPENRSDVRERLVEIVRQGGGRIRSLEVHTGNKRPWATVNDDPTAEVMPEFARMSPYDLHSHDVDLRADGSLEAIEKILTAIGGQRWYMTTRTMNVLPTMKPEAPVALELRFTVFGLHARPDEPDEDVARRPIQHTRQLLLH</sequence>
<keyword evidence="1" id="KW-0812">Transmembrane</keyword>
<keyword evidence="1" id="KW-1133">Transmembrane helix</keyword>
<accession>A0A5C6FM65</accession>
<feature type="transmembrane region" description="Helical" evidence="1">
    <location>
        <begin position="6"/>
        <end position="29"/>
    </location>
</feature>
<reference evidence="2 3" key="1">
    <citation type="submission" date="2019-02" db="EMBL/GenBank/DDBJ databases">
        <title>Deep-cultivation of Planctomycetes and their phenomic and genomic characterization uncovers novel biology.</title>
        <authorList>
            <person name="Wiegand S."/>
            <person name="Jogler M."/>
            <person name="Boedeker C."/>
            <person name="Pinto D."/>
            <person name="Vollmers J."/>
            <person name="Rivas-Marin E."/>
            <person name="Kohn T."/>
            <person name="Peeters S.H."/>
            <person name="Heuer A."/>
            <person name="Rast P."/>
            <person name="Oberbeckmann S."/>
            <person name="Bunk B."/>
            <person name="Jeske O."/>
            <person name="Meyerdierks A."/>
            <person name="Storesund J.E."/>
            <person name="Kallscheuer N."/>
            <person name="Luecker S."/>
            <person name="Lage O.M."/>
            <person name="Pohl T."/>
            <person name="Merkel B.J."/>
            <person name="Hornburger P."/>
            <person name="Mueller R.-W."/>
            <person name="Bruemmer F."/>
            <person name="Labrenz M."/>
            <person name="Spormann A.M."/>
            <person name="Op Den Camp H."/>
            <person name="Overmann J."/>
            <person name="Amann R."/>
            <person name="Jetten M.S.M."/>
            <person name="Mascher T."/>
            <person name="Medema M.H."/>
            <person name="Devos D.P."/>
            <person name="Kaster A.-K."/>
            <person name="Ovreas L."/>
            <person name="Rohde M."/>
            <person name="Galperin M.Y."/>
            <person name="Jogler C."/>
        </authorList>
    </citation>
    <scope>NUCLEOTIDE SEQUENCE [LARGE SCALE GENOMIC DNA]</scope>
    <source>
        <strain evidence="2 3">V7</strain>
    </source>
</reference>
<gene>
    <name evidence="2" type="ORF">V7x_48650</name>
</gene>
<protein>
    <submittedName>
        <fullName evidence="2">Uncharacterized protein</fullName>
    </submittedName>
</protein>
<evidence type="ECO:0000313" key="2">
    <source>
        <dbReference type="EMBL" id="TWU63127.1"/>
    </source>
</evidence>
<organism evidence="2 3">
    <name type="scientific">Crateriforma conspicua</name>
    <dbReference type="NCBI Taxonomy" id="2527996"/>
    <lineage>
        <taxon>Bacteria</taxon>
        <taxon>Pseudomonadati</taxon>
        <taxon>Planctomycetota</taxon>
        <taxon>Planctomycetia</taxon>
        <taxon>Planctomycetales</taxon>
        <taxon>Planctomycetaceae</taxon>
        <taxon>Crateriforma</taxon>
    </lineage>
</organism>
<dbReference type="AlphaFoldDB" id="A0A5C6FM65"/>